<feature type="compositionally biased region" description="Polar residues" evidence="1">
    <location>
        <begin position="1"/>
        <end position="11"/>
    </location>
</feature>
<dbReference type="AlphaFoldDB" id="W6ZQ08"/>
<dbReference type="GO" id="GO:0005634">
    <property type="term" value="C:nucleus"/>
    <property type="evidence" value="ECO:0007669"/>
    <property type="project" value="TreeGrafter"/>
</dbReference>
<dbReference type="GO" id="GO:0042276">
    <property type="term" value="P:error-prone translesion synthesis"/>
    <property type="evidence" value="ECO:0007669"/>
    <property type="project" value="TreeGrafter"/>
</dbReference>
<dbReference type="GO" id="GO:0017125">
    <property type="term" value="F:deoxycytidyl transferase activity"/>
    <property type="evidence" value="ECO:0007669"/>
    <property type="project" value="TreeGrafter"/>
</dbReference>
<protein>
    <recommendedName>
        <fullName evidence="2">BRCT domain-containing protein</fullName>
    </recommendedName>
</protein>
<feature type="region of interest" description="Disordered" evidence="1">
    <location>
        <begin position="1"/>
        <end position="20"/>
    </location>
</feature>
<evidence type="ECO:0000256" key="1">
    <source>
        <dbReference type="SAM" id="MobiDB-lite"/>
    </source>
</evidence>
<dbReference type="HOGENOM" id="CLU_054245_0_0_1"/>
<organism evidence="3 4">
    <name type="scientific">Bipolaris oryzae ATCC 44560</name>
    <dbReference type="NCBI Taxonomy" id="930090"/>
    <lineage>
        <taxon>Eukaryota</taxon>
        <taxon>Fungi</taxon>
        <taxon>Dikarya</taxon>
        <taxon>Ascomycota</taxon>
        <taxon>Pezizomycotina</taxon>
        <taxon>Dothideomycetes</taxon>
        <taxon>Pleosporomycetidae</taxon>
        <taxon>Pleosporales</taxon>
        <taxon>Pleosporineae</taxon>
        <taxon>Pleosporaceae</taxon>
        <taxon>Bipolaris</taxon>
    </lineage>
</organism>
<evidence type="ECO:0000313" key="4">
    <source>
        <dbReference type="Proteomes" id="UP000054032"/>
    </source>
</evidence>
<name>W6ZQ08_COCMI</name>
<dbReference type="Gene3D" id="3.40.50.10190">
    <property type="entry name" value="BRCT domain"/>
    <property type="match status" value="1"/>
</dbReference>
<evidence type="ECO:0000313" key="3">
    <source>
        <dbReference type="EMBL" id="EUC49569.1"/>
    </source>
</evidence>
<dbReference type="GO" id="GO:0003887">
    <property type="term" value="F:DNA-directed DNA polymerase activity"/>
    <property type="evidence" value="ECO:0007669"/>
    <property type="project" value="TreeGrafter"/>
</dbReference>
<feature type="compositionally biased region" description="Basic and acidic residues" evidence="1">
    <location>
        <begin position="131"/>
        <end position="140"/>
    </location>
</feature>
<dbReference type="GO" id="GO:0070987">
    <property type="term" value="P:error-free translesion synthesis"/>
    <property type="evidence" value="ECO:0007669"/>
    <property type="project" value="TreeGrafter"/>
</dbReference>
<dbReference type="InterPro" id="IPR036420">
    <property type="entry name" value="BRCT_dom_sf"/>
</dbReference>
<dbReference type="PANTHER" id="PTHR45990:SF1">
    <property type="entry name" value="DNA REPAIR PROTEIN REV1"/>
    <property type="match status" value="1"/>
</dbReference>
<dbReference type="eggNOG" id="ENOG502SKU0">
    <property type="taxonomic scope" value="Eukaryota"/>
</dbReference>
<dbReference type="RefSeq" id="XP_007683859.1">
    <property type="nucleotide sequence ID" value="XM_007685669.1"/>
</dbReference>
<gene>
    <name evidence="3" type="ORF">COCMIDRAFT_32997</name>
</gene>
<evidence type="ECO:0000259" key="2">
    <source>
        <dbReference type="PROSITE" id="PS50172"/>
    </source>
</evidence>
<feature type="region of interest" description="Disordered" evidence="1">
    <location>
        <begin position="48"/>
        <end position="70"/>
    </location>
</feature>
<dbReference type="Proteomes" id="UP000054032">
    <property type="component" value="Unassembled WGS sequence"/>
</dbReference>
<keyword evidence="4" id="KW-1185">Reference proteome</keyword>
<dbReference type="PANTHER" id="PTHR45990">
    <property type="entry name" value="DNA REPAIR PROTEIN REV1"/>
    <property type="match status" value="1"/>
</dbReference>
<dbReference type="OrthoDB" id="427711at2759"/>
<dbReference type="KEGG" id="bor:COCMIDRAFT_32997"/>
<dbReference type="PROSITE" id="PS50172">
    <property type="entry name" value="BRCT"/>
    <property type="match status" value="1"/>
</dbReference>
<dbReference type="InterPro" id="IPR001357">
    <property type="entry name" value="BRCT_dom"/>
</dbReference>
<accession>W6ZQ08</accession>
<dbReference type="Pfam" id="PF16589">
    <property type="entry name" value="BRCT_2"/>
    <property type="match status" value="1"/>
</dbReference>
<feature type="region of interest" description="Disordered" evidence="1">
    <location>
        <begin position="128"/>
        <end position="151"/>
    </location>
</feature>
<feature type="domain" description="BRCT" evidence="2">
    <location>
        <begin position="160"/>
        <end position="265"/>
    </location>
</feature>
<dbReference type="SUPFAM" id="SSF52113">
    <property type="entry name" value="BRCT domain"/>
    <property type="match status" value="1"/>
</dbReference>
<sequence>MTVDDPTNTPAPFSYDAGSRSRLAAPSGQVAYTSQPFAPARRAFFDPWNSSSTGHQRAENRLSGSTSWRASRNVKLGEQFKGGRHGGKRIADTVGAGSDDSANVGLHSLRTGGQKSFAEVWAAGKSCKQASENKEPKTEPEFEPDTNSESNVCEDASVPLEKQLFAGLCFYLNGSTAPLVSDHKLKQILATHGATHSIALGRRTVTHVILGTVNERGGAGGGLAATKLQKEIVKAGGKTVKFINADWVLDSIKANRRLPESRYSPLKFAPKSQSTILNAISAMATSKAKKYISG</sequence>
<proteinExistence type="predicted"/>
<dbReference type="EMBL" id="KI963930">
    <property type="protein sequence ID" value="EUC49569.1"/>
    <property type="molecule type" value="Genomic_DNA"/>
</dbReference>
<reference evidence="3 4" key="1">
    <citation type="journal article" date="2013" name="PLoS Genet.">
        <title>Comparative genome structure, secondary metabolite, and effector coding capacity across Cochliobolus pathogens.</title>
        <authorList>
            <person name="Condon B.J."/>
            <person name="Leng Y."/>
            <person name="Wu D."/>
            <person name="Bushley K.E."/>
            <person name="Ohm R.A."/>
            <person name="Otillar R."/>
            <person name="Martin J."/>
            <person name="Schackwitz W."/>
            <person name="Grimwood J."/>
            <person name="MohdZainudin N."/>
            <person name="Xue C."/>
            <person name="Wang R."/>
            <person name="Manning V.A."/>
            <person name="Dhillon B."/>
            <person name="Tu Z.J."/>
            <person name="Steffenson B.J."/>
            <person name="Salamov A."/>
            <person name="Sun H."/>
            <person name="Lowry S."/>
            <person name="LaButti K."/>
            <person name="Han J."/>
            <person name="Copeland A."/>
            <person name="Lindquist E."/>
            <person name="Barry K."/>
            <person name="Schmutz J."/>
            <person name="Baker S.E."/>
            <person name="Ciuffetti L.M."/>
            <person name="Grigoriev I.V."/>
            <person name="Zhong S."/>
            <person name="Turgeon B.G."/>
        </authorList>
    </citation>
    <scope>NUCLEOTIDE SEQUENCE [LARGE SCALE GENOMIC DNA]</scope>
    <source>
        <strain evidence="3 4">ATCC 44560</strain>
    </source>
</reference>
<dbReference type="GeneID" id="19122224"/>